<evidence type="ECO:0000313" key="1">
    <source>
        <dbReference type="EMBL" id="MDF8262689.1"/>
    </source>
</evidence>
<name>A0ABT6C3P0_9MICO</name>
<accession>A0ABT6C3P0</accession>
<evidence type="ECO:0000313" key="2">
    <source>
        <dbReference type="Proteomes" id="UP001528912"/>
    </source>
</evidence>
<reference evidence="1 2" key="1">
    <citation type="submission" date="2023-03" db="EMBL/GenBank/DDBJ databases">
        <title>YIM 133296 draft genome.</title>
        <authorList>
            <person name="Xiong L."/>
        </authorList>
    </citation>
    <scope>NUCLEOTIDE SEQUENCE [LARGE SCALE GENOMIC DNA]</scope>
    <source>
        <strain evidence="1 2">YIM 133296</strain>
    </source>
</reference>
<organism evidence="1 2">
    <name type="scientific">Luteipulveratus flavus</name>
    <dbReference type="NCBI Taxonomy" id="3031728"/>
    <lineage>
        <taxon>Bacteria</taxon>
        <taxon>Bacillati</taxon>
        <taxon>Actinomycetota</taxon>
        <taxon>Actinomycetes</taxon>
        <taxon>Micrococcales</taxon>
        <taxon>Dermacoccaceae</taxon>
        <taxon>Luteipulveratus</taxon>
    </lineage>
</organism>
<dbReference type="RefSeq" id="WP_277190444.1">
    <property type="nucleotide sequence ID" value="NZ_JAROAV010000001.1"/>
</dbReference>
<protein>
    <submittedName>
        <fullName evidence="1">Uncharacterized protein</fullName>
    </submittedName>
</protein>
<gene>
    <name evidence="1" type="ORF">P4R38_00335</name>
</gene>
<keyword evidence="2" id="KW-1185">Reference proteome</keyword>
<dbReference type="EMBL" id="JAROAV010000001">
    <property type="protein sequence ID" value="MDF8262689.1"/>
    <property type="molecule type" value="Genomic_DNA"/>
</dbReference>
<comment type="caution">
    <text evidence="1">The sequence shown here is derived from an EMBL/GenBank/DDBJ whole genome shotgun (WGS) entry which is preliminary data.</text>
</comment>
<sequence>MSQAPEITDITELFDRPSLEVPDVLRRHGLLESTQVEDLRPADLRPFEVNAAPLVRLDPRHPHIGNHGMYASFPSGLHTFFTPPELLIWGTGDNYAYLILYFQNLVAGSYSASIEMQVWVNSKVSITATGSAGVTVSSGSTSTPVTFSVPVKPNANGMAVVSMTPGTTDQGFSWFGTNLTKI</sequence>
<dbReference type="Proteomes" id="UP001528912">
    <property type="component" value="Unassembled WGS sequence"/>
</dbReference>
<proteinExistence type="predicted"/>